<comment type="caution">
    <text evidence="1">The sequence shown here is derived from an EMBL/GenBank/DDBJ whole genome shotgun (WGS) entry which is preliminary data.</text>
</comment>
<gene>
    <name evidence="1" type="ORF">FF100_05025</name>
</gene>
<name>A0A5C4LNB7_9HYPH</name>
<keyword evidence="2" id="KW-1185">Reference proteome</keyword>
<dbReference type="Proteomes" id="UP000305267">
    <property type="component" value="Unassembled WGS sequence"/>
</dbReference>
<dbReference type="EMBL" id="VDDA01000002">
    <property type="protein sequence ID" value="TNC14939.1"/>
    <property type="molecule type" value="Genomic_DNA"/>
</dbReference>
<dbReference type="OrthoDB" id="9554221at2"/>
<dbReference type="RefSeq" id="WP_139034480.1">
    <property type="nucleotide sequence ID" value="NZ_VDDA01000002.1"/>
</dbReference>
<dbReference type="AlphaFoldDB" id="A0A5C4LNB7"/>
<evidence type="ECO:0000313" key="1">
    <source>
        <dbReference type="EMBL" id="TNC14939.1"/>
    </source>
</evidence>
<sequence>MDHATLTRKARCGRRDWISWRDKTGIIVAMPRSPAALKAALLAVGTQGRFTLVEACTATRFTYRWRDGIRMIRNSRFGC</sequence>
<reference evidence="1 2" key="1">
    <citation type="submission" date="2019-06" db="EMBL/GenBank/DDBJ databases">
        <title>Genome of Methylobacterium sp. 17Sr1-39.</title>
        <authorList>
            <person name="Seo T."/>
        </authorList>
    </citation>
    <scope>NUCLEOTIDE SEQUENCE [LARGE SCALE GENOMIC DNA]</scope>
    <source>
        <strain evidence="1 2">17Sr1-39</strain>
    </source>
</reference>
<organism evidence="1 2">
    <name type="scientific">Methylobacterium terricola</name>
    <dbReference type="NCBI Taxonomy" id="2583531"/>
    <lineage>
        <taxon>Bacteria</taxon>
        <taxon>Pseudomonadati</taxon>
        <taxon>Pseudomonadota</taxon>
        <taxon>Alphaproteobacteria</taxon>
        <taxon>Hyphomicrobiales</taxon>
        <taxon>Methylobacteriaceae</taxon>
        <taxon>Methylobacterium</taxon>
    </lineage>
</organism>
<proteinExistence type="predicted"/>
<protein>
    <submittedName>
        <fullName evidence="1">Uncharacterized protein</fullName>
    </submittedName>
</protein>
<evidence type="ECO:0000313" key="2">
    <source>
        <dbReference type="Proteomes" id="UP000305267"/>
    </source>
</evidence>
<accession>A0A5C4LNB7</accession>